<dbReference type="Gene3D" id="3.40.50.300">
    <property type="entry name" value="P-loop containing nucleotide triphosphate hydrolases"/>
    <property type="match status" value="1"/>
</dbReference>
<dbReference type="InterPro" id="IPR027417">
    <property type="entry name" value="P-loop_NTPase"/>
</dbReference>
<name>A0A9X7P6J1_9FIRM</name>
<evidence type="ECO:0000256" key="3">
    <source>
        <dbReference type="ARBA" id="ARBA00022840"/>
    </source>
</evidence>
<dbReference type="InterPro" id="IPR050166">
    <property type="entry name" value="ABC_transporter_ATP-bind"/>
</dbReference>
<dbReference type="GO" id="GO:0016887">
    <property type="term" value="F:ATP hydrolysis activity"/>
    <property type="evidence" value="ECO:0007669"/>
    <property type="project" value="InterPro"/>
</dbReference>
<dbReference type="PROSITE" id="PS50893">
    <property type="entry name" value="ABC_TRANSPORTER_2"/>
    <property type="match status" value="1"/>
</dbReference>
<evidence type="ECO:0000259" key="4">
    <source>
        <dbReference type="PROSITE" id="PS50893"/>
    </source>
</evidence>
<dbReference type="Pfam" id="PF00005">
    <property type="entry name" value="ABC_tran"/>
    <property type="match status" value="1"/>
</dbReference>
<dbReference type="CDD" id="cd03293">
    <property type="entry name" value="ABC_NrtD_SsuB_transporters"/>
    <property type="match status" value="1"/>
</dbReference>
<gene>
    <name evidence="5" type="primary">ssuB</name>
    <name evidence="5" type="ORF">MOST_14300</name>
</gene>
<dbReference type="RefSeq" id="WP_054938198.1">
    <property type="nucleotide sequence ID" value="NZ_PVXL01000040.1"/>
</dbReference>
<dbReference type="InterPro" id="IPR017871">
    <property type="entry name" value="ABC_transporter-like_CS"/>
</dbReference>
<accession>A0A9X7P6J1</accession>
<comment type="caution">
    <text evidence="5">The sequence shown here is derived from an EMBL/GenBank/DDBJ whole genome shotgun (WGS) entry which is preliminary data.</text>
</comment>
<dbReference type="EC" id="3.6.3.-" evidence="5"/>
<dbReference type="GO" id="GO:0005524">
    <property type="term" value="F:ATP binding"/>
    <property type="evidence" value="ECO:0007669"/>
    <property type="project" value="UniProtKB-KW"/>
</dbReference>
<dbReference type="PANTHER" id="PTHR42788">
    <property type="entry name" value="TAURINE IMPORT ATP-BINDING PROTEIN-RELATED"/>
    <property type="match status" value="1"/>
</dbReference>
<evidence type="ECO:0000313" key="6">
    <source>
        <dbReference type="Proteomes" id="UP000239430"/>
    </source>
</evidence>
<feature type="domain" description="ABC transporter" evidence="4">
    <location>
        <begin position="1"/>
        <end position="208"/>
    </location>
</feature>
<keyword evidence="6" id="KW-1185">Reference proteome</keyword>
<dbReference type="PROSITE" id="PS00211">
    <property type="entry name" value="ABC_TRANSPORTER_1"/>
    <property type="match status" value="1"/>
</dbReference>
<dbReference type="Proteomes" id="UP000239430">
    <property type="component" value="Unassembled WGS sequence"/>
</dbReference>
<dbReference type="InterPro" id="IPR003439">
    <property type="entry name" value="ABC_transporter-like_ATP-bd"/>
</dbReference>
<dbReference type="SUPFAM" id="SSF52540">
    <property type="entry name" value="P-loop containing nucleoside triphosphate hydrolases"/>
    <property type="match status" value="1"/>
</dbReference>
<dbReference type="PANTHER" id="PTHR42788:SF13">
    <property type="entry name" value="ALIPHATIC SULFONATES IMPORT ATP-BINDING PROTEIN SSUB"/>
    <property type="match status" value="1"/>
</dbReference>
<organism evidence="5 6">
    <name type="scientific">Neomoorella stamsii</name>
    <dbReference type="NCBI Taxonomy" id="1266720"/>
    <lineage>
        <taxon>Bacteria</taxon>
        <taxon>Bacillati</taxon>
        <taxon>Bacillota</taxon>
        <taxon>Clostridia</taxon>
        <taxon>Neomoorellales</taxon>
        <taxon>Neomoorellaceae</taxon>
        <taxon>Neomoorella</taxon>
    </lineage>
</organism>
<keyword evidence="1" id="KW-0813">Transport</keyword>
<dbReference type="SMART" id="SM00382">
    <property type="entry name" value="AAA"/>
    <property type="match status" value="1"/>
</dbReference>
<evidence type="ECO:0000256" key="2">
    <source>
        <dbReference type="ARBA" id="ARBA00022741"/>
    </source>
</evidence>
<proteinExistence type="predicted"/>
<evidence type="ECO:0000256" key="1">
    <source>
        <dbReference type="ARBA" id="ARBA00022448"/>
    </source>
</evidence>
<keyword evidence="5" id="KW-0378">Hydrolase</keyword>
<dbReference type="EMBL" id="PVXL01000040">
    <property type="protein sequence ID" value="PRR73582.1"/>
    <property type="molecule type" value="Genomic_DNA"/>
</dbReference>
<dbReference type="InterPro" id="IPR003593">
    <property type="entry name" value="AAA+_ATPase"/>
</dbReference>
<protein>
    <submittedName>
        <fullName evidence="5">Aliphatic sulfonates import ATP-binding protein SsuB</fullName>
        <ecNumber evidence="5">3.6.3.-</ecNumber>
    </submittedName>
</protein>
<reference evidence="5 6" key="1">
    <citation type="submission" date="2018-03" db="EMBL/GenBank/DDBJ databases">
        <title>Genome sequence of Moorella stamsii DSM 26217.</title>
        <authorList>
            <person name="Poehlein A."/>
            <person name="Daniel R."/>
        </authorList>
    </citation>
    <scope>NUCLEOTIDE SEQUENCE [LARGE SCALE GENOMIC DNA]</scope>
    <source>
        <strain evidence="6">DSM 26217</strain>
    </source>
</reference>
<evidence type="ECO:0000313" key="5">
    <source>
        <dbReference type="EMBL" id="PRR73582.1"/>
    </source>
</evidence>
<dbReference type="AlphaFoldDB" id="A0A9X7P6J1"/>
<keyword evidence="3 5" id="KW-0067">ATP-binding</keyword>
<keyword evidence="2" id="KW-0547">Nucleotide-binding</keyword>
<sequence length="227" mass="25096">MGINEGEFVAIIGPSGCGKSTLLKMVAGLLKPTSGLILVEGKEVQGPGLDRGVVFQEGALFPWLTVADNIRFGARNKKMPPEVIEKRTQDVIQLVQLEGFENTFPARLSGGMKQRVAVARALAYEPEILLMDEPFGQVDAQTRGKLQQLLIDIWRRTNSTIMFVTHSIQEAVFLADRIIVFSSRPGTIIEQITVDLPRPRQTLSEAFFKYRIHIAKLLGGEAEGFFG</sequence>